<evidence type="ECO:0000256" key="2">
    <source>
        <dbReference type="ARBA" id="ARBA00022723"/>
    </source>
</evidence>
<comment type="caution">
    <text evidence="6">The sequence shown here is derived from an EMBL/GenBank/DDBJ whole genome shotgun (WGS) entry which is preliminary data.</text>
</comment>
<dbReference type="InterPro" id="IPR050738">
    <property type="entry name" value="Sulfatase"/>
</dbReference>
<feature type="domain" description="Sulfatase N-terminal" evidence="5">
    <location>
        <begin position="22"/>
        <end position="159"/>
    </location>
</feature>
<evidence type="ECO:0000313" key="6">
    <source>
        <dbReference type="EMBL" id="KWX81305.1"/>
    </source>
</evidence>
<keyword evidence="7" id="KW-1185">Reference proteome</keyword>
<dbReference type="Gene3D" id="3.40.720.10">
    <property type="entry name" value="Alkaline Phosphatase, subunit A"/>
    <property type="match status" value="1"/>
</dbReference>
<dbReference type="InterPro" id="IPR024607">
    <property type="entry name" value="Sulfatase_CS"/>
</dbReference>
<dbReference type="Proteomes" id="UP000070252">
    <property type="component" value="Unassembled WGS sequence"/>
</dbReference>
<dbReference type="Pfam" id="PF00884">
    <property type="entry name" value="Sulfatase"/>
    <property type="match status" value="1"/>
</dbReference>
<evidence type="ECO:0000313" key="7">
    <source>
        <dbReference type="Proteomes" id="UP000070252"/>
    </source>
</evidence>
<evidence type="ECO:0000256" key="4">
    <source>
        <dbReference type="ARBA" id="ARBA00022837"/>
    </source>
</evidence>
<dbReference type="InterPro" id="IPR000917">
    <property type="entry name" value="Sulfatase_N"/>
</dbReference>
<dbReference type="PANTHER" id="PTHR42693:SF53">
    <property type="entry name" value="ENDO-4-O-SULFATASE"/>
    <property type="match status" value="1"/>
</dbReference>
<evidence type="ECO:0000256" key="3">
    <source>
        <dbReference type="ARBA" id="ARBA00022801"/>
    </source>
</evidence>
<name>A0ABR5T4Y0_9BACL</name>
<dbReference type="EMBL" id="LIPY01000036">
    <property type="protein sequence ID" value="KWX81305.1"/>
    <property type="molecule type" value="Genomic_DNA"/>
</dbReference>
<accession>A0ABR5T4Y0</accession>
<feature type="non-terminal residue" evidence="6">
    <location>
        <position position="174"/>
    </location>
</feature>
<dbReference type="SUPFAM" id="SSF53649">
    <property type="entry name" value="Alkaline phosphatase-like"/>
    <property type="match status" value="1"/>
</dbReference>
<keyword evidence="4" id="KW-0106">Calcium</keyword>
<comment type="similarity">
    <text evidence="1">Belongs to the sulfatase family.</text>
</comment>
<evidence type="ECO:0000256" key="1">
    <source>
        <dbReference type="ARBA" id="ARBA00008779"/>
    </source>
</evidence>
<dbReference type="PROSITE" id="PS00523">
    <property type="entry name" value="SULFATASE_1"/>
    <property type="match status" value="1"/>
</dbReference>
<evidence type="ECO:0000259" key="5">
    <source>
        <dbReference type="Pfam" id="PF00884"/>
    </source>
</evidence>
<protein>
    <submittedName>
        <fullName evidence="6">Arylsulfatase</fullName>
    </submittedName>
</protein>
<sequence length="174" mass="19020">MCIILFCGILSCSIAAFTQERPNVILICADDLGYGDLSCYGATKLKTPHIDQLAARGIRFTHAHATSATCTPSRYALLTGTYPWRNEGVQILPGDAALLISENKLTLPKLFRSAGYTTGIVGKWHLGLGNQVEKNWNEEIKPGSNETGFDYSFIFPATADRVPTVFLENHQVLG</sequence>
<reference evidence="6 7" key="1">
    <citation type="submission" date="2015-08" db="EMBL/GenBank/DDBJ databases">
        <title>Genome of Paenibacillus jilunlii.</title>
        <authorList>
            <person name="Sant'Anna F.H."/>
            <person name="Ambrosini A."/>
            <person name="Souza R."/>
            <person name="Bach E."/>
            <person name="Fernandes G."/>
            <person name="Balsanelli E."/>
            <person name="Baura V.A."/>
            <person name="Pedrosa F.O."/>
            <person name="Souza E.M."/>
            <person name="Passaglia L."/>
        </authorList>
    </citation>
    <scope>NUCLEOTIDE SEQUENCE [LARGE SCALE GENOMIC DNA]</scope>
    <source>
        <strain evidence="6 7">DSM 23019</strain>
    </source>
</reference>
<keyword evidence="3" id="KW-0378">Hydrolase</keyword>
<dbReference type="PROSITE" id="PS00149">
    <property type="entry name" value="SULFATASE_2"/>
    <property type="match status" value="1"/>
</dbReference>
<proteinExistence type="inferred from homology"/>
<dbReference type="PANTHER" id="PTHR42693">
    <property type="entry name" value="ARYLSULFATASE FAMILY MEMBER"/>
    <property type="match status" value="1"/>
</dbReference>
<organism evidence="6 7">
    <name type="scientific">Paenibacillus jilunlii</name>
    <dbReference type="NCBI Taxonomy" id="682956"/>
    <lineage>
        <taxon>Bacteria</taxon>
        <taxon>Bacillati</taxon>
        <taxon>Bacillota</taxon>
        <taxon>Bacilli</taxon>
        <taxon>Bacillales</taxon>
        <taxon>Paenibacillaceae</taxon>
        <taxon>Paenibacillus</taxon>
    </lineage>
</organism>
<keyword evidence="2" id="KW-0479">Metal-binding</keyword>
<gene>
    <name evidence="6" type="ORF">AML91_00160</name>
</gene>
<dbReference type="InterPro" id="IPR017850">
    <property type="entry name" value="Alkaline_phosphatase_core_sf"/>
</dbReference>